<reference evidence="9 10" key="1">
    <citation type="submission" date="2018-11" db="EMBL/GenBank/DDBJ databases">
        <authorList>
            <person name="Kleinhagauer T."/>
            <person name="Glaeser S.P."/>
            <person name="Spergser J."/>
            <person name="Ruckert C."/>
            <person name="Kaempfer P."/>
            <person name="Busse H.-J."/>
        </authorList>
    </citation>
    <scope>NUCLEOTIDE SEQUENCE [LARGE SCALE GENOMIC DNA]</scope>
    <source>
        <strain evidence="9 10">812CH</strain>
    </source>
</reference>
<comment type="caution">
    <text evidence="4">Lacks conserved residue(s) required for the propagation of feature annotation.</text>
</comment>
<evidence type="ECO:0000313" key="10">
    <source>
        <dbReference type="Proteomes" id="UP000271426"/>
    </source>
</evidence>
<sequence length="279" mass="31173">MPRIRIDLAYDGSNFHGWARQGNQDLRTVQRVLEDALQLILREPIALSVAGRTDAGVHATGQVAHFDVPASALDTRSIDGDPRRLVRRLARLLPEDVRIHRCEFAPKGFDARFSALARHYRYRITTHPRGALPTRAVDTATWAKPVDLQRMNDAAQALIGLHDFAAFCKHRDGATTIRELQAFTWHDISTEEEPQLYEARVQADAFCWSMVRSLVGACLVVGEGRRDDAFTRSLLSQTSRSNNVPVAPAKGLSLVQVDYPPAEELAQRAMDTRAVRSLD</sequence>
<dbReference type="InterPro" id="IPR001406">
    <property type="entry name" value="PsdUridine_synth_TruA"/>
</dbReference>
<dbReference type="RefSeq" id="WP_123960823.1">
    <property type="nucleotide sequence ID" value="NZ_CP033898.1"/>
</dbReference>
<dbReference type="Proteomes" id="UP000271426">
    <property type="component" value="Chromosome"/>
</dbReference>
<accession>A0A3G6J1E1</accession>
<dbReference type="GO" id="GO:0003723">
    <property type="term" value="F:RNA binding"/>
    <property type="evidence" value="ECO:0007669"/>
    <property type="project" value="InterPro"/>
</dbReference>
<feature type="domain" description="Pseudouridine synthase I TruA alpha/beta" evidence="8">
    <location>
        <begin position="154"/>
        <end position="260"/>
    </location>
</feature>
<protein>
    <recommendedName>
        <fullName evidence="4">tRNA pseudouridine synthase A</fullName>
        <ecNumber evidence="4">5.4.99.12</ecNumber>
    </recommendedName>
    <alternativeName>
        <fullName evidence="4">tRNA pseudouridine(38-40) synthase</fullName>
    </alternativeName>
    <alternativeName>
        <fullName evidence="4">tRNA pseudouridylate synthase I</fullName>
    </alternativeName>
    <alternativeName>
        <fullName evidence="4">tRNA-uridine isomerase I</fullName>
    </alternativeName>
</protein>
<evidence type="ECO:0000256" key="1">
    <source>
        <dbReference type="ARBA" id="ARBA00009375"/>
    </source>
</evidence>
<keyword evidence="10" id="KW-1185">Reference proteome</keyword>
<evidence type="ECO:0000256" key="6">
    <source>
        <dbReference type="PIRSR" id="PIRSR001430-2"/>
    </source>
</evidence>
<comment type="function">
    <text evidence="4">Formation of pseudouridine at positions 38, 39 and 40 in the anticodon stem and loop of transfer RNAs.</text>
</comment>
<feature type="active site" description="Nucleophile" evidence="4 5">
    <location>
        <position position="54"/>
    </location>
</feature>
<dbReference type="PANTHER" id="PTHR11142:SF0">
    <property type="entry name" value="TRNA PSEUDOURIDINE SYNTHASE-LIKE 1"/>
    <property type="match status" value="1"/>
</dbReference>
<dbReference type="NCBIfam" id="TIGR00071">
    <property type="entry name" value="hisT_truA"/>
    <property type="match status" value="1"/>
</dbReference>
<evidence type="ECO:0000256" key="7">
    <source>
        <dbReference type="RuleBase" id="RU003792"/>
    </source>
</evidence>
<keyword evidence="3 4" id="KW-0413">Isomerase</keyword>
<dbReference type="PANTHER" id="PTHR11142">
    <property type="entry name" value="PSEUDOURIDYLATE SYNTHASE"/>
    <property type="match status" value="1"/>
</dbReference>
<dbReference type="GO" id="GO:0160147">
    <property type="term" value="F:tRNA pseudouridine(38-40) synthase activity"/>
    <property type="evidence" value="ECO:0007669"/>
    <property type="project" value="UniProtKB-EC"/>
</dbReference>
<dbReference type="KEGG" id="cpso:CPPEL_09255"/>
<dbReference type="PIRSF" id="PIRSF001430">
    <property type="entry name" value="tRNA_psdUrid_synth"/>
    <property type="match status" value="1"/>
</dbReference>
<dbReference type="EMBL" id="CP033898">
    <property type="protein sequence ID" value="AZA09954.1"/>
    <property type="molecule type" value="Genomic_DNA"/>
</dbReference>
<dbReference type="EC" id="5.4.99.12" evidence="4"/>
<dbReference type="AlphaFoldDB" id="A0A3G6J1E1"/>
<comment type="subunit">
    <text evidence="4">Homodimer.</text>
</comment>
<dbReference type="InterPro" id="IPR020095">
    <property type="entry name" value="PsdUridine_synth_TruA_C"/>
</dbReference>
<dbReference type="SUPFAM" id="SSF55120">
    <property type="entry name" value="Pseudouridine synthase"/>
    <property type="match status" value="1"/>
</dbReference>
<dbReference type="Gene3D" id="3.30.70.660">
    <property type="entry name" value="Pseudouridine synthase I, catalytic domain, C-terminal subdomain"/>
    <property type="match status" value="1"/>
</dbReference>
<evidence type="ECO:0000256" key="3">
    <source>
        <dbReference type="ARBA" id="ARBA00023235"/>
    </source>
</evidence>
<keyword evidence="2 4" id="KW-0819">tRNA processing</keyword>
<feature type="binding site" evidence="4 6">
    <location>
        <position position="120"/>
    </location>
    <ligand>
        <name>substrate</name>
    </ligand>
</feature>
<dbReference type="Pfam" id="PF01416">
    <property type="entry name" value="PseudoU_synth_1"/>
    <property type="match status" value="2"/>
</dbReference>
<organism evidence="9 10">
    <name type="scientific">Corynebacterium pseudopelargi</name>
    <dbReference type="NCBI Taxonomy" id="2080757"/>
    <lineage>
        <taxon>Bacteria</taxon>
        <taxon>Bacillati</taxon>
        <taxon>Actinomycetota</taxon>
        <taxon>Actinomycetes</taxon>
        <taxon>Mycobacteriales</taxon>
        <taxon>Corynebacteriaceae</taxon>
        <taxon>Corynebacterium</taxon>
    </lineage>
</organism>
<dbReference type="Gene3D" id="3.30.70.580">
    <property type="entry name" value="Pseudouridine synthase I, catalytic domain, N-terminal subdomain"/>
    <property type="match status" value="1"/>
</dbReference>
<comment type="similarity">
    <text evidence="1 4 7">Belongs to the tRNA pseudouridine synthase TruA family.</text>
</comment>
<evidence type="ECO:0000313" key="9">
    <source>
        <dbReference type="EMBL" id="AZA09954.1"/>
    </source>
</evidence>
<dbReference type="CDD" id="cd02570">
    <property type="entry name" value="PseudoU_synth_EcTruA"/>
    <property type="match status" value="1"/>
</dbReference>
<evidence type="ECO:0000259" key="8">
    <source>
        <dbReference type="Pfam" id="PF01416"/>
    </source>
</evidence>
<dbReference type="HAMAP" id="MF_00171">
    <property type="entry name" value="TruA"/>
    <property type="match status" value="1"/>
</dbReference>
<name>A0A3G6J1E1_9CORY</name>
<evidence type="ECO:0000256" key="5">
    <source>
        <dbReference type="PIRSR" id="PIRSR001430-1"/>
    </source>
</evidence>
<dbReference type="InterPro" id="IPR020094">
    <property type="entry name" value="TruA/RsuA/RluB/E/F_N"/>
</dbReference>
<dbReference type="FunFam" id="3.30.70.580:FF:000001">
    <property type="entry name" value="tRNA pseudouridine synthase A"/>
    <property type="match status" value="1"/>
</dbReference>
<dbReference type="OrthoDB" id="9811823at2"/>
<comment type="catalytic activity">
    <reaction evidence="4 7">
        <text>uridine(38/39/40) in tRNA = pseudouridine(38/39/40) in tRNA</text>
        <dbReference type="Rhea" id="RHEA:22376"/>
        <dbReference type="Rhea" id="RHEA-COMP:10085"/>
        <dbReference type="Rhea" id="RHEA-COMP:10087"/>
        <dbReference type="ChEBI" id="CHEBI:65314"/>
        <dbReference type="ChEBI" id="CHEBI:65315"/>
        <dbReference type="EC" id="5.4.99.12"/>
    </reaction>
</comment>
<dbReference type="InterPro" id="IPR020097">
    <property type="entry name" value="PsdUridine_synth_TruA_a/b_dom"/>
</dbReference>
<feature type="domain" description="Pseudouridine synthase I TruA alpha/beta" evidence="8">
    <location>
        <begin position="9"/>
        <end position="76"/>
    </location>
</feature>
<evidence type="ECO:0000256" key="4">
    <source>
        <dbReference type="HAMAP-Rule" id="MF_00171"/>
    </source>
</evidence>
<dbReference type="GO" id="GO:0031119">
    <property type="term" value="P:tRNA pseudouridine synthesis"/>
    <property type="evidence" value="ECO:0007669"/>
    <property type="project" value="UniProtKB-UniRule"/>
</dbReference>
<proteinExistence type="inferred from homology"/>
<dbReference type="InterPro" id="IPR020103">
    <property type="entry name" value="PsdUridine_synth_cat_dom_sf"/>
</dbReference>
<evidence type="ECO:0000256" key="2">
    <source>
        <dbReference type="ARBA" id="ARBA00022694"/>
    </source>
</evidence>
<gene>
    <name evidence="4 9" type="primary">truA</name>
    <name evidence="9" type="ORF">CPPEL_09255</name>
</gene>